<evidence type="ECO:0000313" key="2">
    <source>
        <dbReference type="Proteomes" id="UP001596174"/>
    </source>
</evidence>
<organism evidence="1 2">
    <name type="scientific">Streptacidiphilus monticola</name>
    <dbReference type="NCBI Taxonomy" id="2161674"/>
    <lineage>
        <taxon>Bacteria</taxon>
        <taxon>Bacillati</taxon>
        <taxon>Actinomycetota</taxon>
        <taxon>Actinomycetes</taxon>
        <taxon>Kitasatosporales</taxon>
        <taxon>Streptomycetaceae</taxon>
        <taxon>Streptacidiphilus</taxon>
    </lineage>
</organism>
<dbReference type="Pfam" id="PF20242">
    <property type="entry name" value="Emfourin"/>
    <property type="match status" value="1"/>
</dbReference>
<dbReference type="InterPro" id="IPR049457">
    <property type="entry name" value="Emfourin"/>
</dbReference>
<accession>A0ABW1G9S5</accession>
<comment type="caution">
    <text evidence="1">The sequence shown here is derived from an EMBL/GenBank/DDBJ whole genome shotgun (WGS) entry which is preliminary data.</text>
</comment>
<dbReference type="Proteomes" id="UP001596174">
    <property type="component" value="Unassembled WGS sequence"/>
</dbReference>
<evidence type="ECO:0000313" key="1">
    <source>
        <dbReference type="EMBL" id="MFC5910292.1"/>
    </source>
</evidence>
<protein>
    <submittedName>
        <fullName evidence="1">Protealysin inhibitor emfourin</fullName>
    </submittedName>
</protein>
<dbReference type="RefSeq" id="WP_380587189.1">
    <property type="nucleotide sequence ID" value="NZ_JBHSQJ010000108.1"/>
</dbReference>
<dbReference type="EMBL" id="JBHSQJ010000108">
    <property type="protein sequence ID" value="MFC5910292.1"/>
    <property type="molecule type" value="Genomic_DNA"/>
</dbReference>
<reference evidence="2" key="1">
    <citation type="journal article" date="2019" name="Int. J. Syst. Evol. Microbiol.">
        <title>The Global Catalogue of Microorganisms (GCM) 10K type strain sequencing project: providing services to taxonomists for standard genome sequencing and annotation.</title>
        <authorList>
            <consortium name="The Broad Institute Genomics Platform"/>
            <consortium name="The Broad Institute Genome Sequencing Center for Infectious Disease"/>
            <person name="Wu L."/>
            <person name="Ma J."/>
        </authorList>
    </citation>
    <scope>NUCLEOTIDE SEQUENCE [LARGE SCALE GENOMIC DNA]</scope>
    <source>
        <strain evidence="2">JCM 4816</strain>
    </source>
</reference>
<name>A0ABW1G9S5_9ACTN</name>
<sequence>MRIQVTRTGGLAAPLCVLLDTEGRPDAPHIHAVVREALGACGSAQVPFPRPDAFHYEIRVDERPVGHCAEPNLTGSQRELVALVLGQVGAF</sequence>
<proteinExistence type="predicted"/>
<keyword evidence="2" id="KW-1185">Reference proteome</keyword>
<gene>
    <name evidence="1" type="ORF">ACFP3V_24105</name>
</gene>